<dbReference type="SMART" id="SM00935">
    <property type="entry name" value="OmpH"/>
    <property type="match status" value="1"/>
</dbReference>
<gene>
    <name evidence="4" type="ORF">DDY73_06845</name>
</gene>
<evidence type="ECO:0000313" key="4">
    <source>
        <dbReference type="EMBL" id="HBJ08708.1"/>
    </source>
</evidence>
<dbReference type="GO" id="GO:0051082">
    <property type="term" value="F:unfolded protein binding"/>
    <property type="evidence" value="ECO:0007669"/>
    <property type="project" value="InterPro"/>
</dbReference>
<evidence type="ECO:0000256" key="3">
    <source>
        <dbReference type="SAM" id="Coils"/>
    </source>
</evidence>
<accession>A0A316R9L0</accession>
<dbReference type="GO" id="GO:0005829">
    <property type="term" value="C:cytosol"/>
    <property type="evidence" value="ECO:0007669"/>
    <property type="project" value="TreeGrafter"/>
</dbReference>
<evidence type="ECO:0000256" key="1">
    <source>
        <dbReference type="ARBA" id="ARBA00009091"/>
    </source>
</evidence>
<dbReference type="Pfam" id="PF03938">
    <property type="entry name" value="OmpH"/>
    <property type="match status" value="1"/>
</dbReference>
<dbReference type="InterPro" id="IPR005632">
    <property type="entry name" value="Chaperone_Skp"/>
</dbReference>
<protein>
    <submittedName>
        <fullName evidence="4">OmpH family outer membrane protein</fullName>
    </submittedName>
</protein>
<feature type="coiled-coil region" evidence="3">
    <location>
        <begin position="73"/>
        <end position="150"/>
    </location>
</feature>
<evidence type="ECO:0000313" key="5">
    <source>
        <dbReference type="Proteomes" id="UP000262954"/>
    </source>
</evidence>
<dbReference type="InterPro" id="IPR024930">
    <property type="entry name" value="Skp_dom_sf"/>
</dbReference>
<organism evidence="4 5">
    <name type="scientific">Coprobacter fastidiosus</name>
    <dbReference type="NCBI Taxonomy" id="1099853"/>
    <lineage>
        <taxon>Bacteria</taxon>
        <taxon>Pseudomonadati</taxon>
        <taxon>Bacteroidota</taxon>
        <taxon>Bacteroidia</taxon>
        <taxon>Bacteroidales</taxon>
        <taxon>Barnesiellaceae</taxon>
        <taxon>Coprobacter</taxon>
    </lineage>
</organism>
<keyword evidence="2" id="KW-0732">Signal</keyword>
<dbReference type="Proteomes" id="UP000262954">
    <property type="component" value="Unassembled WGS sequence"/>
</dbReference>
<reference evidence="4 5" key="1">
    <citation type="journal article" date="2018" name="Nat. Biotechnol.">
        <title>A standardized bacterial taxonomy based on genome phylogeny substantially revises the tree of life.</title>
        <authorList>
            <person name="Parks D.H."/>
            <person name="Chuvochina M."/>
            <person name="Waite D.W."/>
            <person name="Rinke C."/>
            <person name="Skarshewski A."/>
            <person name="Chaumeil P.A."/>
            <person name="Hugenholtz P."/>
        </authorList>
    </citation>
    <scope>NUCLEOTIDE SEQUENCE [LARGE SCALE GENOMIC DNA]</scope>
    <source>
        <strain evidence="4">UBA11482</strain>
    </source>
</reference>
<dbReference type="PANTHER" id="PTHR35089">
    <property type="entry name" value="CHAPERONE PROTEIN SKP"/>
    <property type="match status" value="1"/>
</dbReference>
<dbReference type="GO" id="GO:0050821">
    <property type="term" value="P:protein stabilization"/>
    <property type="evidence" value="ECO:0007669"/>
    <property type="project" value="TreeGrafter"/>
</dbReference>
<evidence type="ECO:0000256" key="2">
    <source>
        <dbReference type="ARBA" id="ARBA00022729"/>
    </source>
</evidence>
<comment type="similarity">
    <text evidence="1">Belongs to the Skp family.</text>
</comment>
<dbReference type="PANTHER" id="PTHR35089:SF1">
    <property type="entry name" value="CHAPERONE PROTEIN SKP"/>
    <property type="match status" value="1"/>
</dbReference>
<dbReference type="Gene3D" id="3.30.910.20">
    <property type="entry name" value="Skp domain"/>
    <property type="match status" value="1"/>
</dbReference>
<dbReference type="EMBL" id="DNWC01000089">
    <property type="protein sequence ID" value="HBJ08708.1"/>
    <property type="molecule type" value="Genomic_DNA"/>
</dbReference>
<comment type="caution">
    <text evidence="4">The sequence shown here is derived from an EMBL/GenBank/DDBJ whole genome shotgun (WGS) entry which is preliminary data.</text>
</comment>
<dbReference type="SUPFAM" id="SSF111384">
    <property type="entry name" value="OmpH-like"/>
    <property type="match status" value="1"/>
</dbReference>
<name>A0A316R9L0_9BACT</name>
<keyword evidence="3" id="KW-0175">Coiled coil</keyword>
<sequence>MKISRPFIHSVLAFAIVMLFVQCNKKNNTTEKSAKTPAAQTTSILGKLPIAYVNIDSLLQKYNYAKDLNESLLRRAENSRANVNEKGRQLEKEMAEFQRKYQNNAFLSQERLQQEQQRLMKKQQELQEYIQRLEDENMREQQKMLSQMNDSIINFIHEYNKDKKYEAILNNASTLYIDPSYDITNEIVDLLNKRYVKK</sequence>
<proteinExistence type="inferred from homology"/>
<dbReference type="AlphaFoldDB" id="A0A316R9L0"/>
<dbReference type="RefSeq" id="WP_009318601.1">
    <property type="nucleotide sequence ID" value="NZ_CABKQP010000004.1"/>
</dbReference>